<dbReference type="EMBL" id="MG702567">
    <property type="protein sequence ID" value="AUO15271.1"/>
    <property type="molecule type" value="Genomic_DNA"/>
</dbReference>
<evidence type="ECO:0000313" key="1">
    <source>
        <dbReference type="EMBL" id="AUO15271.1"/>
    </source>
</evidence>
<dbReference type="Proteomes" id="UP000267352">
    <property type="component" value="Segment"/>
</dbReference>
<protein>
    <submittedName>
        <fullName evidence="1">WSSV541</fullName>
    </submittedName>
</protein>
<accession>A0A2I6SCI8</accession>
<sequence>MSIIAYEWEKIIDRELFYKITGLNFPETVKCTCDGVRAICDLFLEVAALQEHPPGMKLKK</sequence>
<reference evidence="1" key="2">
    <citation type="journal article" date="2018" name="Genome Announc.">
        <title>First Report of a Complete Genome Sequence of White spot syndrome virus from India.</title>
        <authorList>
            <person name="Vinaya Kumar K."/>
            <person name="Shekhar M.S."/>
            <person name="Otta S.K."/>
            <person name="Karthic K."/>
            <person name="Ashok Kumar J."/>
            <person name="Gopikrishna G."/>
            <person name="Vijayan K.K."/>
        </authorList>
    </citation>
    <scope>NUCLEOTIDE SEQUENCE</scope>
    <source>
        <strain evidence="1">IN_AP4RU</strain>
    </source>
</reference>
<name>A0A2I6SCI8_9VIRU</name>
<reference evidence="1" key="1">
    <citation type="submission" date="2017-12" db="EMBL/GenBank/DDBJ databases">
        <authorList>
            <person name="Katneni V.K."/>
            <person name="Shekhar M.S."/>
            <person name="Otta S.K."/>
            <person name="Karthic K."/>
            <person name="Jangam A.K."/>
            <person name="Gopikrishna G."/>
            <person name="Vijayan K.K."/>
        </authorList>
    </citation>
    <scope>NUCLEOTIDE SEQUENCE [LARGE SCALE GENOMIC DNA]</scope>
    <source>
        <strain evidence="1">IN_AP4RU</strain>
    </source>
</reference>
<organism evidence="1">
    <name type="scientific">White spot syndrome virus</name>
    <dbReference type="NCBI Taxonomy" id="342409"/>
    <lineage>
        <taxon>Viruses</taxon>
        <taxon>Viruses incertae sedis</taxon>
        <taxon>Naldaviricetes</taxon>
        <taxon>Nimaviridae</taxon>
        <taxon>Whispovirus</taxon>
    </lineage>
</organism>
<proteinExistence type="predicted"/>